<comment type="caution">
    <text evidence="2">The sequence shown here is derived from an EMBL/GenBank/DDBJ whole genome shotgun (WGS) entry which is preliminary data.</text>
</comment>
<gene>
    <name evidence="2" type="ORF">ASR47_1008146</name>
</gene>
<protein>
    <submittedName>
        <fullName evidence="2">Putative membrane protein YqjE</fullName>
    </submittedName>
</protein>
<name>A0A1A7C2Y5_9BURK</name>
<evidence type="ECO:0000256" key="1">
    <source>
        <dbReference type="SAM" id="Phobius"/>
    </source>
</evidence>
<proteinExistence type="predicted"/>
<dbReference type="InterPro" id="IPR009937">
    <property type="entry name" value="Phage_holin_3_6"/>
</dbReference>
<evidence type="ECO:0000313" key="2">
    <source>
        <dbReference type="EMBL" id="OBV39085.1"/>
    </source>
</evidence>
<keyword evidence="1" id="KW-1133">Transmembrane helix</keyword>
<dbReference type="RefSeq" id="WP_065308305.1">
    <property type="nucleotide sequence ID" value="NZ_LOCQ01000055.1"/>
</dbReference>
<dbReference type="AlphaFoldDB" id="A0A1A7C2Y5"/>
<evidence type="ECO:0000313" key="3">
    <source>
        <dbReference type="Proteomes" id="UP000092713"/>
    </source>
</evidence>
<keyword evidence="3" id="KW-1185">Reference proteome</keyword>
<accession>A0A1A7C2Y5</accession>
<dbReference type="Pfam" id="PF07332">
    <property type="entry name" value="Phage_holin_3_6"/>
    <property type="match status" value="1"/>
</dbReference>
<dbReference type="OrthoDB" id="8704032at2"/>
<dbReference type="STRING" id="1747903.ASR47_1008146"/>
<organism evidence="2 3">
    <name type="scientific">Janthinobacterium psychrotolerans</name>
    <dbReference type="NCBI Taxonomy" id="1747903"/>
    <lineage>
        <taxon>Bacteria</taxon>
        <taxon>Pseudomonadati</taxon>
        <taxon>Pseudomonadota</taxon>
        <taxon>Betaproteobacteria</taxon>
        <taxon>Burkholderiales</taxon>
        <taxon>Oxalobacteraceae</taxon>
        <taxon>Janthinobacterium</taxon>
    </lineage>
</organism>
<keyword evidence="1" id="KW-0812">Transmembrane</keyword>
<sequence>MAIVQHAARVAATLATILRTRLKLAAVEMEEESLRYLTYLGLAMLALLLLFVGLVLLVFLVIVIFWDTHRIGAIAISSTVFIVAAIATLVGVRASFRSKPKLLSFTMDELSKDLDALQHLAHREAERP</sequence>
<dbReference type="EMBL" id="LOCQ01000055">
    <property type="protein sequence ID" value="OBV39085.1"/>
    <property type="molecule type" value="Genomic_DNA"/>
</dbReference>
<reference evidence="2 3" key="1">
    <citation type="submission" date="2016-04" db="EMBL/GenBank/DDBJ databases">
        <title>Draft genome sequence of Janthinobacterium psychrotolerans sp. nov., isolated from freshwater sediments in Denmark.</title>
        <authorList>
            <person name="Gong X."/>
            <person name="Skrivergaard S."/>
            <person name="Korsgaard B.S."/>
            <person name="Schreiber L."/>
            <person name="Marshall I.P."/>
            <person name="Finster K."/>
            <person name="Schramm A."/>
        </authorList>
    </citation>
    <scope>NUCLEOTIDE SEQUENCE [LARGE SCALE GENOMIC DNA]</scope>
    <source>
        <strain evidence="2 3">S3-2</strain>
    </source>
</reference>
<feature type="transmembrane region" description="Helical" evidence="1">
    <location>
        <begin position="39"/>
        <end position="65"/>
    </location>
</feature>
<keyword evidence="1" id="KW-0472">Membrane</keyword>
<dbReference type="Proteomes" id="UP000092713">
    <property type="component" value="Unassembled WGS sequence"/>
</dbReference>
<feature type="transmembrane region" description="Helical" evidence="1">
    <location>
        <begin position="71"/>
        <end position="92"/>
    </location>
</feature>